<comment type="caution">
    <text evidence="1">The sequence shown here is derived from an EMBL/GenBank/DDBJ whole genome shotgun (WGS) entry which is preliminary data.</text>
</comment>
<evidence type="ECO:0000313" key="2">
    <source>
        <dbReference type="Proteomes" id="UP000558688"/>
    </source>
</evidence>
<protein>
    <submittedName>
        <fullName evidence="1">Uncharacterized protein</fullName>
    </submittedName>
</protein>
<proteinExistence type="predicted"/>
<accession>A0A8H5EJR9</accession>
<dbReference type="AlphaFoldDB" id="A0A8H5EJR9"/>
<evidence type="ECO:0000313" key="1">
    <source>
        <dbReference type="EMBL" id="KAF5263179.1"/>
    </source>
</evidence>
<gene>
    <name evidence="1" type="ORF">FOXYS1_6078</name>
</gene>
<name>A0A8H5EJR9_FUSOX</name>
<reference evidence="1" key="1">
    <citation type="submission" date="2020-02" db="EMBL/GenBank/DDBJ databases">
        <title>Identification and distribution of gene clusters putatively required for synthesis of sphingolipid metabolism inhibitors in phylogenetically diverse species of the filamentous fungus Fusarium.</title>
        <authorList>
            <person name="Kim H.-S."/>
            <person name="Busman M."/>
            <person name="Brown D.W."/>
            <person name="Divon H."/>
            <person name="Uhlig S."/>
            <person name="Proctor R.H."/>
        </authorList>
    </citation>
    <scope>NUCLEOTIDE SEQUENCE [LARGE SCALE GENOMIC DNA]</scope>
    <source>
        <strain evidence="1">NRRL 39464</strain>
    </source>
</reference>
<sequence>MYQVSSNVFAIYPQALPPHYIKSINVSMKLLTLISAFATVTLVSADQRAQLSAPDGSVHHLSARDSTCPRPMCKTPASQGPNDPPACGDSYAACKFDQFPCDEHFSPKVTNTHHCYCILANKKAMNAYCQERGFKSGTNPWKYYYAVECHGAVSNQVCNKDCRDQGRGKGRIDKAHPNGACACDKPNPPYDTCKA</sequence>
<dbReference type="Proteomes" id="UP000558688">
    <property type="component" value="Unassembled WGS sequence"/>
</dbReference>
<organism evidence="1 2">
    <name type="scientific">Fusarium oxysporum</name>
    <name type="common">Fusarium vascular wilt</name>
    <dbReference type="NCBI Taxonomy" id="5507"/>
    <lineage>
        <taxon>Eukaryota</taxon>
        <taxon>Fungi</taxon>
        <taxon>Dikarya</taxon>
        <taxon>Ascomycota</taxon>
        <taxon>Pezizomycotina</taxon>
        <taxon>Sordariomycetes</taxon>
        <taxon>Hypocreomycetidae</taxon>
        <taxon>Hypocreales</taxon>
        <taxon>Nectriaceae</taxon>
        <taxon>Fusarium</taxon>
        <taxon>Fusarium oxysporum species complex</taxon>
    </lineage>
</organism>
<dbReference type="EMBL" id="JAAFOW010000956">
    <property type="protein sequence ID" value="KAF5263179.1"/>
    <property type="molecule type" value="Genomic_DNA"/>
</dbReference>